<dbReference type="Proteomes" id="UP000062160">
    <property type="component" value="Unassembled WGS sequence"/>
</dbReference>
<evidence type="ECO:0000313" key="2">
    <source>
        <dbReference type="Proteomes" id="UP000062160"/>
    </source>
</evidence>
<dbReference type="Pfam" id="PF01312">
    <property type="entry name" value="Bac_export_2"/>
    <property type="match status" value="1"/>
</dbReference>
<dbReference type="RefSeq" id="WP_059032638.1">
    <property type="nucleotide sequence ID" value="NZ_BSDN01000002.1"/>
</dbReference>
<dbReference type="PANTHER" id="PTHR30531">
    <property type="entry name" value="FLAGELLAR BIOSYNTHETIC PROTEIN FLHB"/>
    <property type="match status" value="1"/>
</dbReference>
<dbReference type="OrthoDB" id="9810419at2"/>
<dbReference type="GO" id="GO:0005886">
    <property type="term" value="C:plasma membrane"/>
    <property type="evidence" value="ECO:0007669"/>
    <property type="project" value="TreeGrafter"/>
</dbReference>
<gene>
    <name evidence="1" type="ORF">TSYNT_7253</name>
</gene>
<accession>A0A0U9HLM6</accession>
<dbReference type="STRING" id="224999.GCA_001485475_01250"/>
<dbReference type="AlphaFoldDB" id="A0A0U9HLM6"/>
<dbReference type="PANTHER" id="PTHR30531:SF12">
    <property type="entry name" value="FLAGELLAR BIOSYNTHETIC PROTEIN FLHB"/>
    <property type="match status" value="1"/>
</dbReference>
<name>A0A0U9HLM6_9FIRM</name>
<dbReference type="InterPro" id="IPR006135">
    <property type="entry name" value="T3SS_substrate_exporter"/>
</dbReference>
<protein>
    <submittedName>
        <fullName evidence="1">Flagellar biosynthesis protein</fullName>
    </submittedName>
</protein>
<dbReference type="Gene3D" id="3.40.1690.10">
    <property type="entry name" value="secretion proteins EscU"/>
    <property type="match status" value="1"/>
</dbReference>
<sequence length="100" mass="10800">MVKEYSANKNKKAAALKYDSSADNAPKILASGKGFIAEKILEIAKEENIAVYKDPVLVEALVKLEIGQEIPAELYRAVAEVLAFIYSADIAGSLESLDNV</sequence>
<dbReference type="GO" id="GO:0009306">
    <property type="term" value="P:protein secretion"/>
    <property type="evidence" value="ECO:0007669"/>
    <property type="project" value="InterPro"/>
</dbReference>
<organism evidence="1">
    <name type="scientific">Tepidanaerobacter syntrophicus</name>
    <dbReference type="NCBI Taxonomy" id="224999"/>
    <lineage>
        <taxon>Bacteria</taxon>
        <taxon>Bacillati</taxon>
        <taxon>Bacillota</taxon>
        <taxon>Clostridia</taxon>
        <taxon>Thermosediminibacterales</taxon>
        <taxon>Tepidanaerobacteraceae</taxon>
        <taxon>Tepidanaerobacter</taxon>
    </lineage>
</organism>
<keyword evidence="1" id="KW-0282">Flagellum</keyword>
<keyword evidence="1" id="KW-0966">Cell projection</keyword>
<reference evidence="1" key="1">
    <citation type="journal article" date="2016" name="Genome Announc.">
        <title>Draft Genome Sequence of the Syntrophic Lactate-Degrading Bacterium Tepidanaerobacter syntrophicus JLT.</title>
        <authorList>
            <person name="Matsuura N."/>
            <person name="Ohashi A."/>
            <person name="Tourlousse D.M."/>
            <person name="Sekiguchi Y."/>
        </authorList>
    </citation>
    <scope>NUCLEOTIDE SEQUENCE [LARGE SCALE GENOMIC DNA]</scope>
    <source>
        <strain evidence="1">JL</strain>
    </source>
</reference>
<dbReference type="SUPFAM" id="SSF160544">
    <property type="entry name" value="EscU C-terminal domain-like"/>
    <property type="match status" value="1"/>
</dbReference>
<dbReference type="InterPro" id="IPR029025">
    <property type="entry name" value="T3SS_substrate_exporter_C"/>
</dbReference>
<dbReference type="EMBL" id="DF977001">
    <property type="protein sequence ID" value="GAQ25235.1"/>
    <property type="molecule type" value="Genomic_DNA"/>
</dbReference>
<evidence type="ECO:0000313" key="1">
    <source>
        <dbReference type="EMBL" id="GAQ25235.1"/>
    </source>
</evidence>
<keyword evidence="2" id="KW-1185">Reference proteome</keyword>
<proteinExistence type="predicted"/>
<keyword evidence="1" id="KW-0969">Cilium</keyword>